<keyword evidence="1" id="KW-1133">Transmembrane helix</keyword>
<organism evidence="2 3">
    <name type="scientific">Candidatus Nealsonbacteria bacterium CG02_land_8_20_14_3_00_40_11</name>
    <dbReference type="NCBI Taxonomy" id="1974700"/>
    <lineage>
        <taxon>Bacteria</taxon>
        <taxon>Candidatus Nealsoniibacteriota</taxon>
    </lineage>
</organism>
<feature type="transmembrane region" description="Helical" evidence="1">
    <location>
        <begin position="32"/>
        <end position="54"/>
    </location>
</feature>
<proteinExistence type="predicted"/>
<dbReference type="EMBL" id="PEUA01000072">
    <property type="protein sequence ID" value="PIV41664.1"/>
    <property type="molecule type" value="Genomic_DNA"/>
</dbReference>
<dbReference type="Proteomes" id="UP000230304">
    <property type="component" value="Unassembled WGS sequence"/>
</dbReference>
<name>A0A2M7D731_9BACT</name>
<keyword evidence="1" id="KW-0812">Transmembrane</keyword>
<dbReference type="AlphaFoldDB" id="A0A2M7D731"/>
<reference evidence="3" key="1">
    <citation type="submission" date="2017-09" db="EMBL/GenBank/DDBJ databases">
        <title>Depth-based differentiation of microbial function through sediment-hosted aquifers and enrichment of novel symbionts in the deep terrestrial subsurface.</title>
        <authorList>
            <person name="Probst A.J."/>
            <person name="Ladd B."/>
            <person name="Jarett J.K."/>
            <person name="Geller-Mcgrath D.E."/>
            <person name="Sieber C.M.K."/>
            <person name="Emerson J.B."/>
            <person name="Anantharaman K."/>
            <person name="Thomas B.C."/>
            <person name="Malmstrom R."/>
            <person name="Stieglmeier M."/>
            <person name="Klingl A."/>
            <person name="Woyke T."/>
            <person name="Ryan C.M."/>
            <person name="Banfield J.F."/>
        </authorList>
    </citation>
    <scope>NUCLEOTIDE SEQUENCE [LARGE SCALE GENOMIC DNA]</scope>
</reference>
<comment type="caution">
    <text evidence="2">The sequence shown here is derived from an EMBL/GenBank/DDBJ whole genome shotgun (WGS) entry which is preliminary data.</text>
</comment>
<gene>
    <name evidence="2" type="ORF">COS26_03250</name>
</gene>
<feature type="non-terminal residue" evidence="2">
    <location>
        <position position="1"/>
    </location>
</feature>
<sequence length="67" mass="7397">VLLAVATGVIYYFSMGAPTTMVKVKSLLKSAGIGYGIVFLAWIIINLILAVLGFKVDFFGHWWQISF</sequence>
<accession>A0A2M7D731</accession>
<protein>
    <submittedName>
        <fullName evidence="2">Uncharacterized protein</fullName>
    </submittedName>
</protein>
<evidence type="ECO:0000313" key="3">
    <source>
        <dbReference type="Proteomes" id="UP000230304"/>
    </source>
</evidence>
<evidence type="ECO:0000313" key="2">
    <source>
        <dbReference type="EMBL" id="PIV41664.1"/>
    </source>
</evidence>
<keyword evidence="1" id="KW-0472">Membrane</keyword>
<evidence type="ECO:0000256" key="1">
    <source>
        <dbReference type="SAM" id="Phobius"/>
    </source>
</evidence>